<name>A0A2U3QKR4_9BACT</name>
<reference evidence="2" key="1">
    <citation type="submission" date="2018-03" db="EMBL/GenBank/DDBJ databases">
        <authorList>
            <person name="Zecchin S."/>
        </authorList>
    </citation>
    <scope>NUCLEOTIDE SEQUENCE [LARGE SCALE GENOMIC DNA]</scope>
</reference>
<accession>A0A2U3QKR4</accession>
<dbReference type="AlphaFoldDB" id="A0A2U3QKR4"/>
<evidence type="ECO:0000313" key="1">
    <source>
        <dbReference type="EMBL" id="SPQ02003.1"/>
    </source>
</evidence>
<dbReference type="CDD" id="cd02116">
    <property type="entry name" value="ACT"/>
    <property type="match status" value="1"/>
</dbReference>
<dbReference type="EMBL" id="OUUY01000135">
    <property type="protein sequence ID" value="SPQ02003.1"/>
    <property type="molecule type" value="Genomic_DNA"/>
</dbReference>
<protein>
    <submittedName>
        <fullName evidence="1">ACT domain-containing protein</fullName>
    </submittedName>
</protein>
<evidence type="ECO:0000313" key="2">
    <source>
        <dbReference type="Proteomes" id="UP000245125"/>
    </source>
</evidence>
<organism evidence="1 2">
    <name type="scientific">Candidatus Sulfobium mesophilum</name>
    <dbReference type="NCBI Taxonomy" id="2016548"/>
    <lineage>
        <taxon>Bacteria</taxon>
        <taxon>Pseudomonadati</taxon>
        <taxon>Nitrospirota</taxon>
        <taxon>Nitrospiria</taxon>
        <taxon>Nitrospirales</taxon>
        <taxon>Nitrospiraceae</taxon>
        <taxon>Candidatus Sulfobium</taxon>
    </lineage>
</organism>
<dbReference type="Gene3D" id="3.30.2130.10">
    <property type="entry name" value="VC0802-like"/>
    <property type="match status" value="1"/>
</dbReference>
<gene>
    <name evidence="1" type="ORF">NBG4_840009</name>
</gene>
<keyword evidence="2" id="KW-1185">Reference proteome</keyword>
<dbReference type="Proteomes" id="UP000245125">
    <property type="component" value="Unassembled WGS sequence"/>
</dbReference>
<proteinExistence type="predicted"/>
<sequence length="137" mass="14861">MADIIRKVIYFSMEAPNKPGEGACVLRALADEGVNLLAFSGFPRGRKAQLDFIPEDVAAFKKAIKAMKIKTRPQKFGFLIQGEDRKGAVAEFLKPLAEKEINVTAVDAVSAGKGRCAAILWVKSKDVNKAAKALRAK</sequence>
<dbReference type="InterPro" id="IPR045865">
    <property type="entry name" value="ACT-like_dom_sf"/>
</dbReference>
<dbReference type="SUPFAM" id="SSF55021">
    <property type="entry name" value="ACT-like"/>
    <property type="match status" value="1"/>
</dbReference>